<dbReference type="Pfam" id="PF14748">
    <property type="entry name" value="P5CR_dimer"/>
    <property type="match status" value="1"/>
</dbReference>
<dbReference type="EC" id="1.5.1.2" evidence="6 7"/>
<dbReference type="PANTHER" id="PTHR11645:SF49">
    <property type="entry name" value="PYRROLINE-5-CARBOXYLATE REDUCTASE 1"/>
    <property type="match status" value="1"/>
</dbReference>
<comment type="function">
    <text evidence="5 6">Catalyzes the reduction of 1-pyrroline-5-carboxylate (PCA) to L-proline.</text>
</comment>
<comment type="subcellular location">
    <subcellularLocation>
        <location evidence="6">Cytoplasm</location>
    </subcellularLocation>
</comment>
<dbReference type="Gene3D" id="3.40.50.720">
    <property type="entry name" value="NAD(P)-binding Rossmann-like Domain"/>
    <property type="match status" value="1"/>
</dbReference>
<dbReference type="PIRSF" id="PIRSF000193">
    <property type="entry name" value="Pyrrol-5-carb_rd"/>
    <property type="match status" value="1"/>
</dbReference>
<comment type="caution">
    <text evidence="11">The sequence shown here is derived from an EMBL/GenBank/DDBJ whole genome shotgun (WGS) entry which is preliminary data.</text>
</comment>
<dbReference type="UniPathway" id="UPA00098">
    <property type="reaction ID" value="UER00361"/>
</dbReference>
<dbReference type="OrthoDB" id="9805754at2"/>
<feature type="binding site" evidence="8">
    <location>
        <begin position="7"/>
        <end position="12"/>
    </location>
    <ligand>
        <name>NADP(+)</name>
        <dbReference type="ChEBI" id="CHEBI:58349"/>
    </ligand>
</feature>
<dbReference type="InterPro" id="IPR036291">
    <property type="entry name" value="NAD(P)-bd_dom_sf"/>
</dbReference>
<evidence type="ECO:0000256" key="5">
    <source>
        <dbReference type="ARBA" id="ARBA00058118"/>
    </source>
</evidence>
<comment type="similarity">
    <text evidence="1 6">Belongs to the pyrroline-5-carboxylate reductase family.</text>
</comment>
<comment type="catalytic activity">
    <reaction evidence="6">
        <text>L-proline + NAD(+) = (S)-1-pyrroline-5-carboxylate + NADH + 2 H(+)</text>
        <dbReference type="Rhea" id="RHEA:14105"/>
        <dbReference type="ChEBI" id="CHEBI:15378"/>
        <dbReference type="ChEBI" id="CHEBI:17388"/>
        <dbReference type="ChEBI" id="CHEBI:57540"/>
        <dbReference type="ChEBI" id="CHEBI:57945"/>
        <dbReference type="ChEBI" id="CHEBI:60039"/>
        <dbReference type="EC" id="1.5.1.2"/>
    </reaction>
</comment>
<name>A0A0A6V7Z2_9BACI</name>
<dbReference type="HAMAP" id="MF_01925">
    <property type="entry name" value="P5C_reductase"/>
    <property type="match status" value="1"/>
</dbReference>
<keyword evidence="2 6" id="KW-0641">Proline biosynthesis</keyword>
<dbReference type="InterPro" id="IPR008927">
    <property type="entry name" value="6-PGluconate_DH-like_C_sf"/>
</dbReference>
<gene>
    <name evidence="6" type="primary">proC</name>
    <name evidence="11" type="ORF">NG54_17265</name>
</gene>
<dbReference type="InterPro" id="IPR000304">
    <property type="entry name" value="Pyrroline-COOH_reductase"/>
</dbReference>
<reference evidence="11 12" key="1">
    <citation type="submission" date="2014-10" db="EMBL/GenBank/DDBJ databases">
        <title>Draft genome of phytase producing Bacillus ginsengihumi strain M2.11.</title>
        <authorList>
            <person name="Toymentseva A."/>
            <person name="Boulygina E.A."/>
            <person name="Kazakov S.V."/>
            <person name="Kayumov I."/>
            <person name="Suleimanova A.D."/>
            <person name="Mardanova A.M."/>
            <person name="Maria S.N."/>
            <person name="Sergey M.Y."/>
            <person name="Sharipova M.R."/>
        </authorList>
    </citation>
    <scope>NUCLEOTIDE SEQUENCE [LARGE SCALE GENOMIC DNA]</scope>
    <source>
        <strain evidence="11 12">M2.11</strain>
    </source>
</reference>
<dbReference type="STRING" id="363870.NG54_17265"/>
<sequence>MNRLLFLGAGPMAEAIISGIVRKEIMPGTSIYVKNRQNQDRIEELVAKYGINGFNPEKDQLDQFDMIILAMQPNDIGEVCRDLKQKIHPQQLIISIISSVSTEYFEEHLHQQQPIIRVMPNTSSTINESATAISIGKYVEEKHVNFTKTMLEAIGTVYVIEESKMDIFTGIAGCGPAYFYAFMEQMETLAVEHDLPIELARNMIAQTILGSAKMVLLSDEDPMVLRKHVAAPNGPTEAGLFALEAFGGKKAIIEAVKAATERSKEIGKLFNV</sequence>
<keyword evidence="6" id="KW-0028">Amino-acid biosynthesis</keyword>
<evidence type="ECO:0000256" key="1">
    <source>
        <dbReference type="ARBA" id="ARBA00005525"/>
    </source>
</evidence>
<dbReference type="Gene3D" id="1.10.3730.10">
    <property type="entry name" value="ProC C-terminal domain-like"/>
    <property type="match status" value="1"/>
</dbReference>
<accession>A0A0A6V7Z2</accession>
<protein>
    <recommendedName>
        <fullName evidence="6 7">Pyrroline-5-carboxylate reductase</fullName>
        <shortName evidence="6">P5C reductase</shortName>
        <shortName evidence="6">P5CR</shortName>
        <ecNumber evidence="6 7">1.5.1.2</ecNumber>
    </recommendedName>
    <alternativeName>
        <fullName evidence="6">PCA reductase</fullName>
    </alternativeName>
</protein>
<evidence type="ECO:0000313" key="12">
    <source>
        <dbReference type="Proteomes" id="UP000030588"/>
    </source>
</evidence>
<dbReference type="GO" id="GO:0004735">
    <property type="term" value="F:pyrroline-5-carboxylate reductase activity"/>
    <property type="evidence" value="ECO:0007669"/>
    <property type="project" value="UniProtKB-UniRule"/>
</dbReference>
<feature type="binding site" evidence="8">
    <location>
        <begin position="70"/>
        <end position="73"/>
    </location>
    <ligand>
        <name>NADP(+)</name>
        <dbReference type="ChEBI" id="CHEBI:58349"/>
    </ligand>
</feature>
<organism evidence="11 12">
    <name type="scientific">Heyndrickxia ginsengihumi</name>
    <dbReference type="NCBI Taxonomy" id="363870"/>
    <lineage>
        <taxon>Bacteria</taxon>
        <taxon>Bacillati</taxon>
        <taxon>Bacillota</taxon>
        <taxon>Bacilli</taxon>
        <taxon>Bacillales</taxon>
        <taxon>Bacillaceae</taxon>
        <taxon>Heyndrickxia</taxon>
    </lineage>
</organism>
<dbReference type="Proteomes" id="UP000030588">
    <property type="component" value="Unassembled WGS sequence"/>
</dbReference>
<dbReference type="GO" id="GO:0055129">
    <property type="term" value="P:L-proline biosynthetic process"/>
    <property type="evidence" value="ECO:0007669"/>
    <property type="project" value="UniProtKB-UniRule"/>
</dbReference>
<evidence type="ECO:0000256" key="7">
    <source>
        <dbReference type="NCBIfam" id="TIGR00112"/>
    </source>
</evidence>
<keyword evidence="4 6" id="KW-0560">Oxidoreductase</keyword>
<dbReference type="AlphaFoldDB" id="A0A0A6V7Z2"/>
<comment type="catalytic activity">
    <reaction evidence="6">
        <text>L-proline + NADP(+) = (S)-1-pyrroline-5-carboxylate + NADPH + 2 H(+)</text>
        <dbReference type="Rhea" id="RHEA:14109"/>
        <dbReference type="ChEBI" id="CHEBI:15378"/>
        <dbReference type="ChEBI" id="CHEBI:17388"/>
        <dbReference type="ChEBI" id="CHEBI:57783"/>
        <dbReference type="ChEBI" id="CHEBI:58349"/>
        <dbReference type="ChEBI" id="CHEBI:60039"/>
        <dbReference type="EC" id="1.5.1.2"/>
    </reaction>
</comment>
<evidence type="ECO:0000259" key="10">
    <source>
        <dbReference type="Pfam" id="PF14748"/>
    </source>
</evidence>
<comment type="pathway">
    <text evidence="6">Amino-acid biosynthesis; L-proline biosynthesis; L-proline from L-glutamate 5-semialdehyde: step 1/1.</text>
</comment>
<feature type="domain" description="Pyrroline-5-carboxylate reductase catalytic N-terminal" evidence="9">
    <location>
        <begin position="5"/>
        <end position="97"/>
    </location>
</feature>
<dbReference type="GO" id="GO:0005737">
    <property type="term" value="C:cytoplasm"/>
    <property type="evidence" value="ECO:0007669"/>
    <property type="project" value="UniProtKB-SubCell"/>
</dbReference>
<evidence type="ECO:0000256" key="8">
    <source>
        <dbReference type="PIRSR" id="PIRSR000193-1"/>
    </source>
</evidence>
<feature type="domain" description="Pyrroline-5-carboxylate reductase dimerisation" evidence="10">
    <location>
        <begin position="162"/>
        <end position="265"/>
    </location>
</feature>
<dbReference type="SUPFAM" id="SSF51735">
    <property type="entry name" value="NAD(P)-binding Rossmann-fold domains"/>
    <property type="match status" value="1"/>
</dbReference>
<evidence type="ECO:0000259" key="9">
    <source>
        <dbReference type="Pfam" id="PF03807"/>
    </source>
</evidence>
<evidence type="ECO:0000256" key="4">
    <source>
        <dbReference type="ARBA" id="ARBA00023002"/>
    </source>
</evidence>
<dbReference type="NCBIfam" id="TIGR00112">
    <property type="entry name" value="proC"/>
    <property type="match status" value="1"/>
</dbReference>
<dbReference type="FunFam" id="1.10.3730.10:FF:000001">
    <property type="entry name" value="Pyrroline-5-carboxylate reductase"/>
    <property type="match status" value="1"/>
</dbReference>
<dbReference type="Pfam" id="PF03807">
    <property type="entry name" value="F420_oxidored"/>
    <property type="match status" value="1"/>
</dbReference>
<dbReference type="InterPro" id="IPR029036">
    <property type="entry name" value="P5CR_dimer"/>
</dbReference>
<proteinExistence type="inferred from homology"/>
<evidence type="ECO:0000313" key="11">
    <source>
        <dbReference type="EMBL" id="KHD84175.1"/>
    </source>
</evidence>
<evidence type="ECO:0000256" key="6">
    <source>
        <dbReference type="HAMAP-Rule" id="MF_01925"/>
    </source>
</evidence>
<dbReference type="InterPro" id="IPR028939">
    <property type="entry name" value="P5C_Rdtase_cat_N"/>
</dbReference>
<keyword evidence="3 6" id="KW-0521">NADP</keyword>
<dbReference type="PANTHER" id="PTHR11645">
    <property type="entry name" value="PYRROLINE-5-CARBOXYLATE REDUCTASE"/>
    <property type="match status" value="1"/>
</dbReference>
<dbReference type="RefSeq" id="WP_035356156.1">
    <property type="nucleotide sequence ID" value="NZ_JRUN01000089.1"/>
</dbReference>
<evidence type="ECO:0000256" key="3">
    <source>
        <dbReference type="ARBA" id="ARBA00022857"/>
    </source>
</evidence>
<dbReference type="SUPFAM" id="SSF48179">
    <property type="entry name" value="6-phosphogluconate dehydrogenase C-terminal domain-like"/>
    <property type="match status" value="1"/>
</dbReference>
<keyword evidence="6" id="KW-0963">Cytoplasm</keyword>
<dbReference type="EMBL" id="JRUN01000089">
    <property type="protein sequence ID" value="KHD84175.1"/>
    <property type="molecule type" value="Genomic_DNA"/>
</dbReference>
<evidence type="ECO:0000256" key="2">
    <source>
        <dbReference type="ARBA" id="ARBA00022650"/>
    </source>
</evidence>